<dbReference type="PROSITE" id="PS51186">
    <property type="entry name" value="GNAT"/>
    <property type="match status" value="1"/>
</dbReference>
<feature type="domain" description="N-acetyltransferase" evidence="1">
    <location>
        <begin position="9"/>
        <end position="178"/>
    </location>
</feature>
<dbReference type="GO" id="GO:0016747">
    <property type="term" value="F:acyltransferase activity, transferring groups other than amino-acyl groups"/>
    <property type="evidence" value="ECO:0007669"/>
    <property type="project" value="InterPro"/>
</dbReference>
<dbReference type="Gene3D" id="3.40.630.30">
    <property type="match status" value="1"/>
</dbReference>
<gene>
    <name evidence="2" type="ORF">ATTO_03990</name>
</gene>
<dbReference type="InterPro" id="IPR000182">
    <property type="entry name" value="GNAT_dom"/>
</dbReference>
<sequence length="184" mass="20676">MVILETPRLWLRPWEEVDAPDLYRYASDPQVGPAAGWSAHQSPEESRKVIREVLSGPEDYAIVPKEVGHPVGSIGLMCGKASNLDLSPFEAELGYWIGVPFWGQGLVPEAAQALLRRGFEELRLEKIWCGYFDGNEKSHRVQEKCGFRYHHTNPQAGCRIEGVYRVEHVSVLEASAWEAGKSLM</sequence>
<dbReference type="PANTHER" id="PTHR43792">
    <property type="entry name" value="GNAT FAMILY, PUTATIVE (AFU_ORTHOLOGUE AFUA_3G00765)-RELATED-RELATED"/>
    <property type="match status" value="1"/>
</dbReference>
<name>A0AAU9CRW8_9ACTN</name>
<dbReference type="Pfam" id="PF13302">
    <property type="entry name" value="Acetyltransf_3"/>
    <property type="match status" value="1"/>
</dbReference>
<evidence type="ECO:0000313" key="3">
    <source>
        <dbReference type="Proteomes" id="UP001431186"/>
    </source>
</evidence>
<dbReference type="AlphaFoldDB" id="A0AAU9CRW8"/>
<proteinExistence type="predicted"/>
<dbReference type="KEGG" id="lcal:ATTO_03990"/>
<keyword evidence="3" id="KW-1185">Reference proteome</keyword>
<dbReference type="InterPro" id="IPR016181">
    <property type="entry name" value="Acyl_CoA_acyltransferase"/>
</dbReference>
<dbReference type="Proteomes" id="UP001431186">
    <property type="component" value="Chromosome"/>
</dbReference>
<organism evidence="2 3">
    <name type="scientific">Leptogranulimonas caecicola</name>
    <dbReference type="NCBI Taxonomy" id="2894156"/>
    <lineage>
        <taxon>Bacteria</taxon>
        <taxon>Bacillati</taxon>
        <taxon>Actinomycetota</taxon>
        <taxon>Coriobacteriia</taxon>
        <taxon>Coriobacteriales</taxon>
        <taxon>Kribbibacteriaceae</taxon>
        <taxon>Leptogranulimonas</taxon>
    </lineage>
</organism>
<dbReference type="SUPFAM" id="SSF55729">
    <property type="entry name" value="Acyl-CoA N-acyltransferases (Nat)"/>
    <property type="match status" value="1"/>
</dbReference>
<dbReference type="InterPro" id="IPR051531">
    <property type="entry name" value="N-acetyltransferase"/>
</dbReference>
<evidence type="ECO:0000259" key="1">
    <source>
        <dbReference type="PROSITE" id="PS51186"/>
    </source>
</evidence>
<dbReference type="RefSeq" id="WP_265592035.1">
    <property type="nucleotide sequence ID" value="NZ_AP025285.1"/>
</dbReference>
<dbReference type="EMBL" id="AP025285">
    <property type="protein sequence ID" value="BDC90527.1"/>
    <property type="molecule type" value="Genomic_DNA"/>
</dbReference>
<protein>
    <submittedName>
        <fullName evidence="2">Acetyltransferase</fullName>
    </submittedName>
</protein>
<accession>A0AAU9CRW8</accession>
<reference evidence="2" key="1">
    <citation type="submission" date="2021-11" db="EMBL/GenBank/DDBJ databases">
        <title>Complete genome sequence of Atopobiaceae bacterium TOC12.</title>
        <authorList>
            <person name="Morinaga K."/>
            <person name="Kusada H."/>
            <person name="Tamaki H."/>
        </authorList>
    </citation>
    <scope>NUCLEOTIDE SEQUENCE</scope>
    <source>
        <strain evidence="2">TOC12</strain>
    </source>
</reference>
<evidence type="ECO:0000313" key="2">
    <source>
        <dbReference type="EMBL" id="BDC90527.1"/>
    </source>
</evidence>